<keyword evidence="5 10" id="KW-0863">Zinc-finger</keyword>
<dbReference type="InterPro" id="IPR039164">
    <property type="entry name" value="UBR1-like"/>
</dbReference>
<dbReference type="GO" id="GO:0071596">
    <property type="term" value="P:ubiquitin-dependent protein catabolic process via the N-end rule pathway"/>
    <property type="evidence" value="ECO:0007669"/>
    <property type="project" value="UniProtKB-UniRule"/>
</dbReference>
<keyword evidence="4 10" id="KW-0479">Metal-binding</keyword>
<keyword evidence="14" id="KW-1185">Reference proteome</keyword>
<dbReference type="OMA" id="HEGHETH"/>
<comment type="function">
    <text evidence="10">Ubiquitin ligase protein which is a component of the N-end rule pathway. Recognizes and binds to proteins bearing specific N-terminal residues that are destabilizing according to the N-end rule, leading to their ubiquitination and subsequent degradation.</text>
</comment>
<dbReference type="Pfam" id="PF22960">
    <property type="entry name" value="WHD_UBR1"/>
    <property type="match status" value="1"/>
</dbReference>
<dbReference type="OrthoDB" id="26387at2759"/>
<evidence type="ECO:0000256" key="11">
    <source>
        <dbReference type="SAM" id="MobiDB-lite"/>
    </source>
</evidence>
<gene>
    <name evidence="13" type="ORF">FDP41_005758</name>
</gene>
<dbReference type="VEuPathDB" id="AmoebaDB:FDP41_005758"/>
<dbReference type="Pfam" id="PF02207">
    <property type="entry name" value="zf-UBR"/>
    <property type="match status" value="1"/>
</dbReference>
<dbReference type="Pfam" id="PF18995">
    <property type="entry name" value="PRT6_C"/>
    <property type="match status" value="1"/>
</dbReference>
<comment type="caution">
    <text evidence="13">The sequence shown here is derived from an EMBL/GenBank/DDBJ whole genome shotgun (WGS) entry which is preliminary data.</text>
</comment>
<dbReference type="UniPathway" id="UPA00143"/>
<dbReference type="InterPro" id="IPR003126">
    <property type="entry name" value="Znf_UBR"/>
</dbReference>
<dbReference type="FunFam" id="2.10.110.30:FF:000002">
    <property type="entry name" value="Putative e3 ubiquitin-protein ligase ubr3"/>
    <property type="match status" value="1"/>
</dbReference>
<evidence type="ECO:0000256" key="5">
    <source>
        <dbReference type="ARBA" id="ARBA00022771"/>
    </source>
</evidence>
<comment type="pathway">
    <text evidence="2 10">Protein modification; protein ubiquitination.</text>
</comment>
<feature type="domain" description="UBR-type" evidence="12">
    <location>
        <begin position="148"/>
        <end position="218"/>
    </location>
</feature>
<keyword evidence="3 10" id="KW-0808">Transferase</keyword>
<evidence type="ECO:0000313" key="14">
    <source>
        <dbReference type="Proteomes" id="UP000444721"/>
    </source>
</evidence>
<evidence type="ECO:0000313" key="13">
    <source>
        <dbReference type="EMBL" id="KAF0975005.1"/>
    </source>
</evidence>
<dbReference type="Proteomes" id="UP000444721">
    <property type="component" value="Unassembled WGS sequence"/>
</dbReference>
<feature type="zinc finger region" description="UBR-type" evidence="9">
    <location>
        <begin position="148"/>
        <end position="218"/>
    </location>
</feature>
<feature type="compositionally biased region" description="Low complexity" evidence="11">
    <location>
        <begin position="1"/>
        <end position="15"/>
    </location>
</feature>
<evidence type="ECO:0000256" key="3">
    <source>
        <dbReference type="ARBA" id="ARBA00022679"/>
    </source>
</evidence>
<keyword evidence="7 10" id="KW-0862">Zinc</keyword>
<feature type="compositionally biased region" description="Basic and acidic residues" evidence="11">
    <location>
        <begin position="1007"/>
        <end position="1020"/>
    </location>
</feature>
<proteinExistence type="inferred from homology"/>
<evidence type="ECO:0000256" key="2">
    <source>
        <dbReference type="ARBA" id="ARBA00004906"/>
    </source>
</evidence>
<evidence type="ECO:0000256" key="8">
    <source>
        <dbReference type="ARBA" id="ARBA00046341"/>
    </source>
</evidence>
<dbReference type="SMART" id="SM00396">
    <property type="entry name" value="ZnF_UBR1"/>
    <property type="match status" value="1"/>
</dbReference>
<keyword evidence="6 10" id="KW-0833">Ubl conjugation pathway</keyword>
<comment type="similarity">
    <text evidence="8 10">Belongs to the E3 ubiquitin-protein ligase UBR1-like family.</text>
</comment>
<evidence type="ECO:0000256" key="4">
    <source>
        <dbReference type="ARBA" id="ARBA00022723"/>
    </source>
</evidence>
<dbReference type="RefSeq" id="XP_044559718.1">
    <property type="nucleotide sequence ID" value="XM_044709317.1"/>
</dbReference>
<dbReference type="GO" id="GO:0005737">
    <property type="term" value="C:cytoplasm"/>
    <property type="evidence" value="ECO:0007669"/>
    <property type="project" value="TreeGrafter"/>
</dbReference>
<reference evidence="13 14" key="1">
    <citation type="journal article" date="2019" name="Sci. Rep.">
        <title>Nanopore sequencing improves the draft genome of the human pathogenic amoeba Naegleria fowleri.</title>
        <authorList>
            <person name="Liechti N."/>
            <person name="Schurch N."/>
            <person name="Bruggmann R."/>
            <person name="Wittwer M."/>
        </authorList>
    </citation>
    <scope>NUCLEOTIDE SEQUENCE [LARGE SCALE GENOMIC DNA]</scope>
    <source>
        <strain evidence="13 14">ATCC 30894</strain>
    </source>
</reference>
<dbReference type="EC" id="2.3.2.27" evidence="10"/>
<evidence type="ECO:0000256" key="7">
    <source>
        <dbReference type="ARBA" id="ARBA00022833"/>
    </source>
</evidence>
<dbReference type="InterPro" id="IPR044046">
    <property type="entry name" value="E3_ligase_UBR-like_C"/>
</dbReference>
<dbReference type="Gene3D" id="2.10.110.30">
    <property type="match status" value="1"/>
</dbReference>
<comment type="catalytic activity">
    <reaction evidence="1 10">
        <text>S-ubiquitinyl-[E2 ubiquitin-conjugating enzyme]-L-cysteine + [acceptor protein]-L-lysine = [E2 ubiquitin-conjugating enzyme]-L-cysteine + N(6)-ubiquitinyl-[acceptor protein]-L-lysine.</text>
        <dbReference type="EC" id="2.3.2.27"/>
    </reaction>
</comment>
<dbReference type="PANTHER" id="PTHR21497:SF24">
    <property type="entry name" value="E3 UBIQUITIN-PROTEIN LIGASE UBR1"/>
    <property type="match status" value="1"/>
</dbReference>
<dbReference type="GO" id="GO:0016567">
    <property type="term" value="P:protein ubiquitination"/>
    <property type="evidence" value="ECO:0007669"/>
    <property type="project" value="UniProtKB-UniRule"/>
</dbReference>
<feature type="region of interest" description="Disordered" evidence="11">
    <location>
        <begin position="1"/>
        <end position="33"/>
    </location>
</feature>
<evidence type="ECO:0000256" key="6">
    <source>
        <dbReference type="ARBA" id="ARBA00022786"/>
    </source>
</evidence>
<dbReference type="VEuPathDB" id="AmoebaDB:NF0101810"/>
<dbReference type="VEuPathDB" id="AmoebaDB:NfTy_045390"/>
<dbReference type="PANTHER" id="PTHR21497">
    <property type="entry name" value="UBIQUITIN LIGASE E3 ALPHA-RELATED"/>
    <property type="match status" value="1"/>
</dbReference>
<accession>A0A6A5BN56</accession>
<protein>
    <recommendedName>
        <fullName evidence="10">E3 ubiquitin-protein ligase</fullName>
        <ecNumber evidence="10">2.3.2.27</ecNumber>
    </recommendedName>
</protein>
<dbReference type="GeneID" id="68112976"/>
<evidence type="ECO:0000259" key="12">
    <source>
        <dbReference type="PROSITE" id="PS51157"/>
    </source>
</evidence>
<dbReference type="PROSITE" id="PS51157">
    <property type="entry name" value="ZF_UBR"/>
    <property type="match status" value="1"/>
</dbReference>
<sequence length="1705" mass="196147">MFSSFFGNRSSASSSEGAVRAENKNNNNSSSEYYTTDKNILEDLRKIYGNGEMIETGARDYFQNELQLPTRQNFARNQLQQLLNGGTAPNLQTFMQLLRGFAPETVSDAKVPTDEAVINAIEWFEVFLYFGNPKKQNVYRKMLTTNRGVCGKTWTVGDLAFKCKTCQKDPTCAICEECFKKGNHEGHEYTMTRTSNGMCDCGDAEAWSETGFCCDHTGRSDPLSHLDHSYKKLLEALMKSIFGNDGVVMMYIRKIIEKFNSLADEKERQKSLQLQTLYQNFVYLIESIAETISPSPCLKNLAYHELREIGSKENMTVVDEQLQSMPKMSQSAKTKFYELYSALITDAEFKLFFSECLVRNYSLIISDYVTFTKKKKETSTFVGDDEEEEESTKDVHISNITVQLFTTPTVATHLVENCNLVSILLDNLIEMIEQEAHMDESRNNKLFYKPVSATHKIDAVYHVIFDISYCVIHKRFCEELLLNEECLHKFLTFLSYIQAASDIKRLDTDESQWYTIFNLEMITLPKIVRKVTNVIETFSENTNYMGMLKQIVRSLAKFIQDDNVEIDNDETVKNEQPFNVPITYHLPIQRFTTTVLIQLMARYPTLSIRDTISNILKETTPSGVDIANKFLLQVVEHPLKEFVTSAQVNARLWQRNHEHILDQHYNFCSEKFADYAYCNDFFLVQLIFGLIDNNELIYKTLLKKFNNTMSHIKLYTMSKPTEDEDRRAVLEEEFIRLILTIYSNRVNMESMTNWDVCRQYVLHYLFSEQKCKFSDIVNSIPKSFRSDVDVKALVNEVANFHKPKGSHEQGYFTVKSNQWDEFNPYFISMSSQKFYQAIENYKAQHGGKSSAPLFLEKPSHAANAQIEHGLMNLIVSSYLYKIIFLVLYRSVKTSSSEQLPPYILHALLASLNSLDTRDYKLTRPPQKTILSPVSNALDIPFKENESPIKYVLQSIEMEDGSKHSIMELLLKVSGQPELVENILNRLSELNETCDQIILETKTTTESSGHKDEKERKKQKALENRQKLLEKMKASQQKFALSLEEDEEVVESVDKLKCAFCHDHQSPEGNTSLSLMCQIVKNPFPHIVYSNDNQKVFPNIENKIVVDIGDFTELFSDINKEHNVQINYCSHACHADCYDRYYSNLLQEESRRRRYKGFGQISLESMEILCPVCNRVVNCLCPITAYSTHTHVDNTNGTYSYSLPDLEDVKSIFTNLSIKNAPEDVKTNTTFSTFSEKIIRKKKEDLGDTLEPLEISIENFERTDSSYFCNALISELVVEEILQRGSSLAIVSPLSESSRKSISHLFDLLISYQQLSDENKKTCSLQMKALYASLMGLSEFENLKLYNEEKRSGNRMYLPLLSGDMFSLLVRITTLLFSSEVVLKKSQYHEILGLLYQALVIQIIIQFNIRLGINVSTGMESLDQDISSIANIPIVSNFERKVADFTERDMEEFSLTFLRRAALYHSFLFPDETLPNGNDYSQLLSYLKLPSIGELLMNIKNSSTHIDLITKWIDQVIYSMQSISVIVLEAENFEEEEESLYVLQADSLLPFFGKCNPFSFIELPRLYEDIFLQYHNETCPECGKKLENPALDLITGKLAWLRNCSCSKDQPLGKCTRHAREHFSGFGLFLIVTSSRLLLLHEGRTSILPSPYLDSMGEEDKNLRRGVPLFFHKERLDEYIPKLARMNWDHDTIILEKSTVLNAYTL</sequence>
<dbReference type="InterPro" id="IPR055194">
    <property type="entry name" value="UBR1-like_WH"/>
</dbReference>
<evidence type="ECO:0000256" key="9">
    <source>
        <dbReference type="PROSITE-ProRule" id="PRU00508"/>
    </source>
</evidence>
<dbReference type="EMBL" id="VFQX01000048">
    <property type="protein sequence ID" value="KAF0975005.1"/>
    <property type="molecule type" value="Genomic_DNA"/>
</dbReference>
<name>A0A6A5BN56_NAEFO</name>
<evidence type="ECO:0000256" key="1">
    <source>
        <dbReference type="ARBA" id="ARBA00000900"/>
    </source>
</evidence>
<organism evidence="13 14">
    <name type="scientific">Naegleria fowleri</name>
    <name type="common">Brain eating amoeba</name>
    <dbReference type="NCBI Taxonomy" id="5763"/>
    <lineage>
        <taxon>Eukaryota</taxon>
        <taxon>Discoba</taxon>
        <taxon>Heterolobosea</taxon>
        <taxon>Tetramitia</taxon>
        <taxon>Eutetramitia</taxon>
        <taxon>Vahlkampfiidae</taxon>
        <taxon>Naegleria</taxon>
    </lineage>
</organism>
<dbReference type="GO" id="GO:0000151">
    <property type="term" value="C:ubiquitin ligase complex"/>
    <property type="evidence" value="ECO:0007669"/>
    <property type="project" value="TreeGrafter"/>
</dbReference>
<dbReference type="GO" id="GO:0061630">
    <property type="term" value="F:ubiquitin protein ligase activity"/>
    <property type="evidence" value="ECO:0007669"/>
    <property type="project" value="UniProtKB-UniRule"/>
</dbReference>
<evidence type="ECO:0000256" key="10">
    <source>
        <dbReference type="RuleBase" id="RU366018"/>
    </source>
</evidence>
<dbReference type="CDD" id="cd19673">
    <property type="entry name" value="UBR-box_UBR3"/>
    <property type="match status" value="1"/>
</dbReference>
<dbReference type="GO" id="GO:0008270">
    <property type="term" value="F:zinc ion binding"/>
    <property type="evidence" value="ECO:0007669"/>
    <property type="project" value="UniProtKB-UniRule"/>
</dbReference>
<feature type="region of interest" description="Disordered" evidence="11">
    <location>
        <begin position="1000"/>
        <end position="1020"/>
    </location>
</feature>